<dbReference type="Gene3D" id="2.20.200.10">
    <property type="entry name" value="Outer membrane efflux proteins (OEP)"/>
    <property type="match status" value="1"/>
</dbReference>
<dbReference type="Proteomes" id="UP000033618">
    <property type="component" value="Unassembled WGS sequence"/>
</dbReference>
<evidence type="ECO:0000313" key="4">
    <source>
        <dbReference type="EMBL" id="KKB65096.1"/>
    </source>
</evidence>
<protein>
    <submittedName>
        <fullName evidence="4">RND transporter</fullName>
    </submittedName>
</protein>
<dbReference type="InterPro" id="IPR010131">
    <property type="entry name" value="MdtP/NodT-like"/>
</dbReference>
<reference evidence="4 5" key="1">
    <citation type="submission" date="2015-03" db="EMBL/GenBank/DDBJ databases">
        <title>Draft Genome Sequence of Burkholderia andropogonis type strain ICMP2807, isolated from Sorghum bicolor.</title>
        <authorList>
            <person name="Lopes-Santos L."/>
            <person name="Castro D.B."/>
            <person name="Ottoboni L.M."/>
            <person name="Park D."/>
            <person name="Weirc B.S."/>
            <person name="Destefano S.A."/>
        </authorList>
    </citation>
    <scope>NUCLEOTIDE SEQUENCE [LARGE SCALE GENOMIC DNA]</scope>
    <source>
        <strain evidence="4 5">ICMP2807</strain>
    </source>
</reference>
<dbReference type="Gene3D" id="1.20.1600.10">
    <property type="entry name" value="Outer membrane efflux proteins (OEP)"/>
    <property type="match status" value="1"/>
</dbReference>
<organism evidence="4 5">
    <name type="scientific">Robbsia andropogonis</name>
    <dbReference type="NCBI Taxonomy" id="28092"/>
    <lineage>
        <taxon>Bacteria</taxon>
        <taxon>Pseudomonadati</taxon>
        <taxon>Pseudomonadota</taxon>
        <taxon>Betaproteobacteria</taxon>
        <taxon>Burkholderiales</taxon>
        <taxon>Burkholderiaceae</taxon>
        <taxon>Robbsia</taxon>
    </lineage>
</organism>
<sequence length="509" mass="54419">MYRVSACGTTVGILALMGCTVGPNYHRPDTTTPAAWRATDVATSAPGAPSAAPANQAARDWLTAVPSHAPMRMDWWTAFNDAVLTDLEGRALAGNATLAAAVAHYDQARATLRGVGAQDMPEVDLGGGVSRARTSEDRPRTNYATPTHHTVQNDIKLGPTLNYELDLFGRIRRDVESAAAATEQSQADLANARLVLTTDLANNYFMLRELDAELDVTARSLALQRKALGFVQSEHELGAVSGLNLMQQQSQLDATAVQQTLLENQRAQYQNTIAALIGVPAPDFTIAPALITDVPFTIPLALPSELLQRRPDIASAERAMAAANAKIGVARAAFFPTLTLTPGIGWEATRFANLFSAPELMWTLGASVKQVLFDGGRRTASIDFANAGYRAAQANYRQTVLMAFQQVQNGVTGLATLGEAQQRAAQSVDDARRLLSLARDRYEGGLVAYLDVIAAQQSLLTSERTATQIRAQRWTTAVNLIKALGGGWTTQELAGTASASSVQMAASDR</sequence>
<dbReference type="STRING" id="28092.WM40_03200"/>
<evidence type="ECO:0000313" key="5">
    <source>
        <dbReference type="Proteomes" id="UP000033618"/>
    </source>
</evidence>
<dbReference type="SUPFAM" id="SSF56954">
    <property type="entry name" value="Outer membrane efflux proteins (OEP)"/>
    <property type="match status" value="1"/>
</dbReference>
<dbReference type="OrthoDB" id="9770517at2"/>
<keyword evidence="2" id="KW-0449">Lipoprotein</keyword>
<keyword evidence="5" id="KW-1185">Reference proteome</keyword>
<keyword evidence="2" id="KW-0472">Membrane</keyword>
<dbReference type="Pfam" id="PF02321">
    <property type="entry name" value="OEP"/>
    <property type="match status" value="2"/>
</dbReference>
<dbReference type="InterPro" id="IPR003423">
    <property type="entry name" value="OMP_efflux"/>
</dbReference>
<comment type="subcellular location">
    <subcellularLocation>
        <location evidence="2">Cell membrane</location>
        <topology evidence="2">Lipid-anchor</topology>
    </subcellularLocation>
</comment>
<keyword evidence="2" id="KW-0564">Palmitate</keyword>
<feature type="region of interest" description="Disordered" evidence="3">
    <location>
        <begin position="119"/>
        <end position="146"/>
    </location>
</feature>
<accession>A0A0F5K4Q2</accession>
<dbReference type="PANTHER" id="PTHR30203:SF33">
    <property type="entry name" value="BLR4455 PROTEIN"/>
    <property type="match status" value="1"/>
</dbReference>
<evidence type="ECO:0000256" key="1">
    <source>
        <dbReference type="ARBA" id="ARBA00007613"/>
    </source>
</evidence>
<dbReference type="GO" id="GO:0005886">
    <property type="term" value="C:plasma membrane"/>
    <property type="evidence" value="ECO:0007669"/>
    <property type="project" value="UniProtKB-SubCell"/>
</dbReference>
<evidence type="ECO:0000256" key="3">
    <source>
        <dbReference type="SAM" id="MobiDB-lite"/>
    </source>
</evidence>
<evidence type="ECO:0000256" key="2">
    <source>
        <dbReference type="RuleBase" id="RU362097"/>
    </source>
</evidence>
<dbReference type="PROSITE" id="PS51257">
    <property type="entry name" value="PROKAR_LIPOPROTEIN"/>
    <property type="match status" value="1"/>
</dbReference>
<dbReference type="AlphaFoldDB" id="A0A0F5K4Q2"/>
<name>A0A0F5K4Q2_9BURK</name>
<dbReference type="EMBL" id="LAQU01000002">
    <property type="protein sequence ID" value="KKB65096.1"/>
    <property type="molecule type" value="Genomic_DNA"/>
</dbReference>
<dbReference type="RefSeq" id="WP_046152187.1">
    <property type="nucleotide sequence ID" value="NZ_CADFGU010000004.1"/>
</dbReference>
<comment type="caution">
    <text evidence="4">The sequence shown here is derived from an EMBL/GenBank/DDBJ whole genome shotgun (WGS) entry which is preliminary data.</text>
</comment>
<keyword evidence="2" id="KW-1134">Transmembrane beta strand</keyword>
<dbReference type="GO" id="GO:0015562">
    <property type="term" value="F:efflux transmembrane transporter activity"/>
    <property type="evidence" value="ECO:0007669"/>
    <property type="project" value="InterPro"/>
</dbReference>
<dbReference type="PANTHER" id="PTHR30203">
    <property type="entry name" value="OUTER MEMBRANE CATION EFFLUX PROTEIN"/>
    <property type="match status" value="1"/>
</dbReference>
<comment type="similarity">
    <text evidence="1 2">Belongs to the outer membrane factor (OMF) (TC 1.B.17) family.</text>
</comment>
<gene>
    <name evidence="4" type="ORF">WM40_03200</name>
</gene>
<keyword evidence="2" id="KW-0812">Transmembrane</keyword>
<dbReference type="PATRIC" id="fig|28092.6.peg.752"/>
<proteinExistence type="inferred from homology"/>
<dbReference type="NCBIfam" id="TIGR01845">
    <property type="entry name" value="outer_NodT"/>
    <property type="match status" value="1"/>
</dbReference>